<dbReference type="Pfam" id="PF12441">
    <property type="entry name" value="CopG_antitoxin"/>
    <property type="match status" value="1"/>
</dbReference>
<sequence>MRARKDQRINIRLSEADLTLLRETAEKEGIPYQSLVTSIIHRYATGQLISVADMQIVLQLRETRRKRKR</sequence>
<reference evidence="1 2" key="1">
    <citation type="journal article" date="2016" name="Nat. Commun.">
        <title>Thousands of microbial genomes shed light on interconnected biogeochemical processes in an aquifer system.</title>
        <authorList>
            <person name="Anantharaman K."/>
            <person name="Brown C.T."/>
            <person name="Hug L.A."/>
            <person name="Sharon I."/>
            <person name="Castelle C.J."/>
            <person name="Probst A.J."/>
            <person name="Thomas B.C."/>
            <person name="Singh A."/>
            <person name="Wilkins M.J."/>
            <person name="Karaoz U."/>
            <person name="Brodie E.L."/>
            <person name="Williams K.H."/>
            <person name="Hubbard S.S."/>
            <person name="Banfield J.F."/>
        </authorList>
    </citation>
    <scope>NUCLEOTIDE SEQUENCE [LARGE SCALE GENOMIC DNA]</scope>
</reference>
<dbReference type="Proteomes" id="UP000178099">
    <property type="component" value="Unassembled WGS sequence"/>
</dbReference>
<dbReference type="AlphaFoldDB" id="A0A1G2DJ08"/>
<evidence type="ECO:0000313" key="2">
    <source>
        <dbReference type="Proteomes" id="UP000178099"/>
    </source>
</evidence>
<gene>
    <name evidence="1" type="ORF">A3D67_02800</name>
</gene>
<evidence type="ECO:0000313" key="1">
    <source>
        <dbReference type="EMBL" id="OGZ12788.1"/>
    </source>
</evidence>
<comment type="caution">
    <text evidence="1">The sequence shown here is derived from an EMBL/GenBank/DDBJ whole genome shotgun (WGS) entry which is preliminary data.</text>
</comment>
<organism evidence="1 2">
    <name type="scientific">Candidatus Lloydbacteria bacterium RIFCSPHIGHO2_02_FULL_51_22</name>
    <dbReference type="NCBI Taxonomy" id="1798663"/>
    <lineage>
        <taxon>Bacteria</taxon>
        <taxon>Candidatus Lloydiibacteriota</taxon>
    </lineage>
</organism>
<dbReference type="EMBL" id="MHLN01000001">
    <property type="protein sequence ID" value="OGZ12788.1"/>
    <property type="molecule type" value="Genomic_DNA"/>
</dbReference>
<evidence type="ECO:0008006" key="3">
    <source>
        <dbReference type="Google" id="ProtNLM"/>
    </source>
</evidence>
<proteinExistence type="predicted"/>
<accession>A0A1G2DJ08</accession>
<name>A0A1G2DJ08_9BACT</name>
<dbReference type="InterPro" id="IPR022148">
    <property type="entry name" value="CopG_antitoxin"/>
</dbReference>
<protein>
    <recommendedName>
        <fullName evidence="3">Antitoxin</fullName>
    </recommendedName>
</protein>